<accession>A0ABN7ALT4</accession>
<evidence type="ECO:0000256" key="4">
    <source>
        <dbReference type="ARBA" id="ARBA00022723"/>
    </source>
</evidence>
<evidence type="ECO:0000256" key="2">
    <source>
        <dbReference type="ARBA" id="ARBA00009405"/>
    </source>
</evidence>
<dbReference type="PANTHER" id="PTHR42738">
    <property type="entry name" value="HYDROXYMETHYLGLUTARYL-COA LYASE"/>
    <property type="match status" value="1"/>
</dbReference>
<dbReference type="InterPro" id="IPR013785">
    <property type="entry name" value="Aldolase_TIM"/>
</dbReference>
<comment type="similarity">
    <text evidence="2">Belongs to the HMG-CoA lyase family.</text>
</comment>
<dbReference type="PROSITE" id="PS50991">
    <property type="entry name" value="PYR_CT"/>
    <property type="match status" value="1"/>
</dbReference>
<protein>
    <recommendedName>
        <fullName evidence="3">hydroxymethylglutaryl-CoA lyase</fullName>
        <ecNumber evidence="3">4.1.3.4</ecNumber>
    </recommendedName>
</protein>
<comment type="pathway">
    <text evidence="1">Metabolic intermediate metabolism; (S)-3-hydroxy-3-methylglutaryl-CoA degradation; acetoacetate from (S)-3-hydroxy-3-methylglutaryl-CoA: step 1/1.</text>
</comment>
<evidence type="ECO:0000256" key="3">
    <source>
        <dbReference type="ARBA" id="ARBA00012910"/>
    </source>
</evidence>
<dbReference type="EMBL" id="AP028911">
    <property type="protein sequence ID" value="BES92389.1"/>
    <property type="molecule type" value="Genomic_DNA"/>
</dbReference>
<comment type="catalytic activity">
    <reaction evidence="6">
        <text>(3S)-3-hydroxy-3-methylglutaryl-CoA = acetoacetate + acetyl-CoA</text>
        <dbReference type="Rhea" id="RHEA:24404"/>
        <dbReference type="ChEBI" id="CHEBI:13705"/>
        <dbReference type="ChEBI" id="CHEBI:43074"/>
        <dbReference type="ChEBI" id="CHEBI:57288"/>
        <dbReference type="EC" id="4.1.3.4"/>
    </reaction>
</comment>
<dbReference type="Gene3D" id="3.20.20.70">
    <property type="entry name" value="Aldolase class I"/>
    <property type="match status" value="1"/>
</dbReference>
<keyword evidence="5 8" id="KW-0456">Lyase</keyword>
<evidence type="ECO:0000313" key="8">
    <source>
        <dbReference type="EMBL" id="BES92389.1"/>
    </source>
</evidence>
<dbReference type="InterPro" id="IPR043594">
    <property type="entry name" value="HMGL"/>
</dbReference>
<sequence length="332" mass="36031">MIVHRVLRSSMLRKHAICQKPFLYRLLKQESGPRNWPNTVKVVEVGPRDGLQNEPTNVPTDVKVDLISRLVDAGIKEIETTSFVSAKWVPQMGDNREVMKTLTRAPGVNYVALVPNLKGLESAETVQTETIALFLAASESFSRKNTNCSIEESKERARAVLERARAVGMRVRGYVSCICGCPYEGKIEPQKVAQIAKFLYEEGCYEVSLGDTIGTGTPASIAAVLAEVTKYVPADKLALHCHNTYGQALPNIFMGLQMGVNVFDSSVGGLGGCPYAKGASGNVATEDLVYMLHGMGIETGVDLNKIVSTAHFICSTLGKQPQSNVSKALPRL</sequence>
<evidence type="ECO:0000259" key="7">
    <source>
        <dbReference type="PROSITE" id="PS50991"/>
    </source>
</evidence>
<feature type="domain" description="Pyruvate carboxyltransferase" evidence="7">
    <location>
        <begin position="40"/>
        <end position="307"/>
    </location>
</feature>
<name>A0ABN7ALT4_9HEMI</name>
<dbReference type="EC" id="4.1.3.4" evidence="3"/>
<dbReference type="SUPFAM" id="SSF51569">
    <property type="entry name" value="Aldolase"/>
    <property type="match status" value="1"/>
</dbReference>
<dbReference type="GO" id="GO:0016829">
    <property type="term" value="F:lyase activity"/>
    <property type="evidence" value="ECO:0007669"/>
    <property type="project" value="UniProtKB-KW"/>
</dbReference>
<proteinExistence type="inferred from homology"/>
<reference evidence="8 9" key="1">
    <citation type="submission" date="2023-09" db="EMBL/GenBank/DDBJ databases">
        <title>Nesidiocoris tenuis whole genome shotgun sequence.</title>
        <authorList>
            <person name="Shibata T."/>
            <person name="Shimoda M."/>
            <person name="Kobayashi T."/>
            <person name="Uehara T."/>
        </authorList>
    </citation>
    <scope>NUCLEOTIDE SEQUENCE [LARGE SCALE GENOMIC DNA]</scope>
    <source>
        <strain evidence="8 9">Japan</strain>
    </source>
</reference>
<dbReference type="NCBIfam" id="NF004283">
    <property type="entry name" value="PRK05692.1"/>
    <property type="match status" value="1"/>
</dbReference>
<keyword evidence="9" id="KW-1185">Reference proteome</keyword>
<evidence type="ECO:0000256" key="6">
    <source>
        <dbReference type="ARBA" id="ARBA00049877"/>
    </source>
</evidence>
<dbReference type="PANTHER" id="PTHR42738:SF7">
    <property type="entry name" value="HYDROXYMETHYLGLUTARYL-COA LYASE"/>
    <property type="match status" value="1"/>
</dbReference>
<keyword evidence="4" id="KW-0479">Metal-binding</keyword>
<dbReference type="Pfam" id="PF00682">
    <property type="entry name" value="HMGL-like"/>
    <property type="match status" value="1"/>
</dbReference>
<evidence type="ECO:0000256" key="1">
    <source>
        <dbReference type="ARBA" id="ARBA00005143"/>
    </source>
</evidence>
<gene>
    <name evidence="8" type="ORF">NTJ_05198</name>
</gene>
<dbReference type="InterPro" id="IPR000891">
    <property type="entry name" value="PYR_CT"/>
</dbReference>
<dbReference type="CDD" id="cd07938">
    <property type="entry name" value="DRE_TIM_HMGL"/>
    <property type="match status" value="1"/>
</dbReference>
<dbReference type="Proteomes" id="UP001307889">
    <property type="component" value="Chromosome 3"/>
</dbReference>
<organism evidence="8 9">
    <name type="scientific">Nesidiocoris tenuis</name>
    <dbReference type="NCBI Taxonomy" id="355587"/>
    <lineage>
        <taxon>Eukaryota</taxon>
        <taxon>Metazoa</taxon>
        <taxon>Ecdysozoa</taxon>
        <taxon>Arthropoda</taxon>
        <taxon>Hexapoda</taxon>
        <taxon>Insecta</taxon>
        <taxon>Pterygota</taxon>
        <taxon>Neoptera</taxon>
        <taxon>Paraneoptera</taxon>
        <taxon>Hemiptera</taxon>
        <taxon>Heteroptera</taxon>
        <taxon>Panheteroptera</taxon>
        <taxon>Cimicomorpha</taxon>
        <taxon>Miridae</taxon>
        <taxon>Dicyphina</taxon>
        <taxon>Nesidiocoris</taxon>
    </lineage>
</organism>
<evidence type="ECO:0000313" key="9">
    <source>
        <dbReference type="Proteomes" id="UP001307889"/>
    </source>
</evidence>
<evidence type="ECO:0000256" key="5">
    <source>
        <dbReference type="ARBA" id="ARBA00023239"/>
    </source>
</evidence>